<sequence length="140" mass="15774">MDELHERSLVLDRREESLKEQEGACRARSKWLDGRENTLDKLAMGQADIARENEAQRNKAMQELAFSGNKVAEARLKETAAAEAIDALSSERGEMETKIKGLENKVVKLEAQVEDLQAKYDKERAKRSETSELLREAIAG</sequence>
<comment type="caution">
    <text evidence="2">The sequence shown here is derived from an EMBL/GenBank/DDBJ whole genome shotgun (WGS) entry which is preliminary data.</text>
</comment>
<accession>A0A0F9PMU0</accession>
<proteinExistence type="predicted"/>
<dbReference type="EMBL" id="LAZR01005159">
    <property type="protein sequence ID" value="KKN02351.1"/>
    <property type="molecule type" value="Genomic_DNA"/>
</dbReference>
<name>A0A0F9PMU0_9ZZZZ</name>
<keyword evidence="1" id="KW-0175">Coiled coil</keyword>
<evidence type="ECO:0000256" key="1">
    <source>
        <dbReference type="SAM" id="Coils"/>
    </source>
</evidence>
<dbReference type="AlphaFoldDB" id="A0A0F9PMU0"/>
<organism evidence="2">
    <name type="scientific">marine sediment metagenome</name>
    <dbReference type="NCBI Taxonomy" id="412755"/>
    <lineage>
        <taxon>unclassified sequences</taxon>
        <taxon>metagenomes</taxon>
        <taxon>ecological metagenomes</taxon>
    </lineage>
</organism>
<protein>
    <submittedName>
        <fullName evidence="2">Uncharacterized protein</fullName>
    </submittedName>
</protein>
<gene>
    <name evidence="2" type="ORF">LCGC14_1118640</name>
</gene>
<feature type="coiled-coil region" evidence="1">
    <location>
        <begin position="85"/>
        <end position="133"/>
    </location>
</feature>
<evidence type="ECO:0000313" key="2">
    <source>
        <dbReference type="EMBL" id="KKN02351.1"/>
    </source>
</evidence>
<reference evidence="2" key="1">
    <citation type="journal article" date="2015" name="Nature">
        <title>Complex archaea that bridge the gap between prokaryotes and eukaryotes.</title>
        <authorList>
            <person name="Spang A."/>
            <person name="Saw J.H."/>
            <person name="Jorgensen S.L."/>
            <person name="Zaremba-Niedzwiedzka K."/>
            <person name="Martijn J."/>
            <person name="Lind A.E."/>
            <person name="van Eijk R."/>
            <person name="Schleper C."/>
            <person name="Guy L."/>
            <person name="Ettema T.J."/>
        </authorList>
    </citation>
    <scope>NUCLEOTIDE SEQUENCE</scope>
</reference>